<evidence type="ECO:0000256" key="1">
    <source>
        <dbReference type="SAM" id="MobiDB-lite"/>
    </source>
</evidence>
<keyword evidence="2" id="KW-1133">Transmembrane helix</keyword>
<reference evidence="4" key="1">
    <citation type="submission" date="2014-09" db="EMBL/GenBank/DDBJ databases">
        <title>Genome sequence of the luminous mushroom Mycena chlorophos for searching fungal bioluminescence genes.</title>
        <authorList>
            <person name="Tanaka Y."/>
            <person name="Kasuga D."/>
            <person name="Oba Y."/>
            <person name="Hase S."/>
            <person name="Sato K."/>
            <person name="Oba Y."/>
            <person name="Sakakibara Y."/>
        </authorList>
    </citation>
    <scope>NUCLEOTIDE SEQUENCE</scope>
</reference>
<gene>
    <name evidence="4" type="ORF">MCHLO_12315</name>
</gene>
<dbReference type="Proteomes" id="UP000815677">
    <property type="component" value="Unassembled WGS sequence"/>
</dbReference>
<evidence type="ECO:0000313" key="5">
    <source>
        <dbReference type="Proteomes" id="UP000815677"/>
    </source>
</evidence>
<keyword evidence="5" id="KW-1185">Reference proteome</keyword>
<feature type="compositionally biased region" description="Pro residues" evidence="1">
    <location>
        <begin position="406"/>
        <end position="415"/>
    </location>
</feature>
<feature type="signal peptide" evidence="3">
    <location>
        <begin position="1"/>
        <end position="32"/>
    </location>
</feature>
<evidence type="ECO:0000313" key="4">
    <source>
        <dbReference type="EMBL" id="GAT55567.1"/>
    </source>
</evidence>
<feature type="transmembrane region" description="Helical" evidence="2">
    <location>
        <begin position="282"/>
        <end position="306"/>
    </location>
</feature>
<feature type="compositionally biased region" description="Low complexity" evidence="1">
    <location>
        <begin position="427"/>
        <end position="446"/>
    </location>
</feature>
<evidence type="ECO:0000256" key="2">
    <source>
        <dbReference type="SAM" id="Phobius"/>
    </source>
</evidence>
<keyword evidence="3" id="KW-0732">Signal</keyword>
<proteinExistence type="predicted"/>
<protein>
    <submittedName>
        <fullName evidence="4">Uncharacterized protein</fullName>
    </submittedName>
</protein>
<name>A0ABQ0LYA7_MYCCL</name>
<dbReference type="EMBL" id="DF849041">
    <property type="protein sequence ID" value="GAT55567.1"/>
    <property type="molecule type" value="Genomic_DNA"/>
</dbReference>
<feature type="region of interest" description="Disordered" evidence="1">
    <location>
        <begin position="388"/>
        <end position="446"/>
    </location>
</feature>
<evidence type="ECO:0000256" key="3">
    <source>
        <dbReference type="SAM" id="SignalP"/>
    </source>
</evidence>
<organism evidence="4 5">
    <name type="scientific">Mycena chlorophos</name>
    <name type="common">Agaric fungus</name>
    <name type="synonym">Agaricus chlorophos</name>
    <dbReference type="NCBI Taxonomy" id="658473"/>
    <lineage>
        <taxon>Eukaryota</taxon>
        <taxon>Fungi</taxon>
        <taxon>Dikarya</taxon>
        <taxon>Basidiomycota</taxon>
        <taxon>Agaricomycotina</taxon>
        <taxon>Agaricomycetes</taxon>
        <taxon>Agaricomycetidae</taxon>
        <taxon>Agaricales</taxon>
        <taxon>Marasmiineae</taxon>
        <taxon>Mycenaceae</taxon>
        <taxon>Mycena</taxon>
    </lineage>
</organism>
<keyword evidence="2" id="KW-0472">Membrane</keyword>
<keyword evidence="2" id="KW-0812">Transmembrane</keyword>
<feature type="chain" id="PRO_5046027600" evidence="3">
    <location>
        <begin position="33"/>
        <end position="446"/>
    </location>
</feature>
<accession>A0ABQ0LYA7</accession>
<sequence>MRLDPSSSFSTPIRLLAAVLAAVGLCGVGANAEVVPLIQPGFFFDYNIPGQSPAVPITEQCQTINIKWGRGRDWVRVASTLRLVVANPNSSAMAVSRANPVAPYSLVVYTSAFTTPFTIDAGDGLEFDWQVPFAPGTQWASNGVPGGCQATYTMIQNATTAEPTCANVTFPTQLLVNASDHTGPLSQFGVTDQCTDIKITPMSGKPPFTLTAAPPLHPPFNLTSNSMATIDWTLSLPWSYPFFLSLESSDGQLWSFGPLHAGGYGPTGCLAPGTISTSTAHAIAAGAGIGSAFAAGLVAALAFFLLRRLRLRAASHAQVDAFTTSSWVTAQQSRGMRASTTAFLSPNTEGPRSRTYVLHHDAGQAPVTVIAADSTDFVELPPRYPESAFVNGTAPRPPLREKALPPTSPLSPAPGQPVAGPSRMRPSRTSSLPMLLTSPSSALSPS</sequence>